<name>F0F0D8_9NEIS</name>
<sequence>MADGVVAFKKQPAHYIWEDAGCFSHANIFNSLNIFCYTPQSYFVMIPRNSR</sequence>
<dbReference type="Proteomes" id="UP000004088">
    <property type="component" value="Unassembled WGS sequence"/>
</dbReference>
<gene>
    <name evidence="1" type="ORF">HMPREF9098_1573</name>
</gene>
<comment type="caution">
    <text evidence="1">The sequence shown here is derived from an EMBL/GenBank/DDBJ whole genome shotgun (WGS) entry which is preliminary data.</text>
</comment>
<accession>F0F0D8</accession>
<reference evidence="1 2" key="1">
    <citation type="submission" date="2011-01" db="EMBL/GenBank/DDBJ databases">
        <authorList>
            <person name="Muzny D."/>
            <person name="Qin X."/>
            <person name="Deng J."/>
            <person name="Jiang H."/>
            <person name="Liu Y."/>
            <person name="Qu J."/>
            <person name="Song X.-Z."/>
            <person name="Zhang L."/>
            <person name="Thornton R."/>
            <person name="Coyle M."/>
            <person name="Francisco L."/>
            <person name="Jackson L."/>
            <person name="Javaid M."/>
            <person name="Korchina V."/>
            <person name="Kovar C."/>
            <person name="Mata R."/>
            <person name="Mathew T."/>
            <person name="Ngo R."/>
            <person name="Nguyen L."/>
            <person name="Nguyen N."/>
            <person name="Okwuonu G."/>
            <person name="Ongeri F."/>
            <person name="Pham C."/>
            <person name="Simmons D."/>
            <person name="Wilczek-Boney K."/>
            <person name="Hale W."/>
            <person name="Jakkamsetti A."/>
            <person name="Pham P."/>
            <person name="Ruth R."/>
            <person name="San Lucas F."/>
            <person name="Warren J."/>
            <person name="Zhang J."/>
            <person name="Zhao Z."/>
            <person name="Zhou C."/>
            <person name="Zhu D."/>
            <person name="Lee S."/>
            <person name="Bess C."/>
            <person name="Blankenburg K."/>
            <person name="Forbes L."/>
            <person name="Fu Q."/>
            <person name="Gubbala S."/>
            <person name="Hirani K."/>
            <person name="Jayaseelan J.C."/>
            <person name="Lara F."/>
            <person name="Munidasa M."/>
            <person name="Palculict T."/>
            <person name="Patil S."/>
            <person name="Pu L.-L."/>
            <person name="Saada N."/>
            <person name="Tang L."/>
            <person name="Weissenberger G."/>
            <person name="Zhu Y."/>
            <person name="Hemphill L."/>
            <person name="Shang Y."/>
            <person name="Youmans B."/>
            <person name="Ayvaz T."/>
            <person name="Ross M."/>
            <person name="Santibanez J."/>
            <person name="Aqrawi P."/>
            <person name="Gross S."/>
            <person name="Joshi V."/>
            <person name="Fowler G."/>
            <person name="Nazareth L."/>
            <person name="Reid J."/>
            <person name="Worley K."/>
            <person name="Petrosino J."/>
            <person name="Highlander S."/>
            <person name="Gibbs R."/>
        </authorList>
    </citation>
    <scope>NUCLEOTIDE SEQUENCE [LARGE SCALE GENOMIC DNA]</scope>
    <source>
        <strain evidence="1 2">ATCC 33394</strain>
    </source>
</reference>
<dbReference type="AlphaFoldDB" id="F0F0D8"/>
<keyword evidence="2" id="KW-1185">Reference proteome</keyword>
<evidence type="ECO:0000313" key="2">
    <source>
        <dbReference type="Proteomes" id="UP000004088"/>
    </source>
</evidence>
<organism evidence="1 2">
    <name type="scientific">Kingella denitrificans ATCC 33394</name>
    <dbReference type="NCBI Taxonomy" id="888741"/>
    <lineage>
        <taxon>Bacteria</taxon>
        <taxon>Pseudomonadati</taxon>
        <taxon>Pseudomonadota</taxon>
        <taxon>Betaproteobacteria</taxon>
        <taxon>Neisseriales</taxon>
        <taxon>Neisseriaceae</taxon>
        <taxon>Kingella</taxon>
    </lineage>
</organism>
<dbReference type="EMBL" id="AEWV01000024">
    <property type="protein sequence ID" value="EGC17059.1"/>
    <property type="molecule type" value="Genomic_DNA"/>
</dbReference>
<protein>
    <submittedName>
        <fullName evidence="1">Uncharacterized protein</fullName>
    </submittedName>
</protein>
<evidence type="ECO:0000313" key="1">
    <source>
        <dbReference type="EMBL" id="EGC17059.1"/>
    </source>
</evidence>
<proteinExistence type="predicted"/>
<dbReference type="HOGENOM" id="CLU_3099762_0_0_4"/>